<comment type="caution">
    <text evidence="1">The sequence shown here is derived from an EMBL/GenBank/DDBJ whole genome shotgun (WGS) entry which is preliminary data.</text>
</comment>
<reference evidence="1" key="1">
    <citation type="submission" date="2019-12" db="EMBL/GenBank/DDBJ databases">
        <authorList>
            <person name="Scholes J."/>
        </authorList>
    </citation>
    <scope>NUCLEOTIDE SEQUENCE</scope>
</reference>
<feature type="non-terminal residue" evidence="1">
    <location>
        <position position="1"/>
    </location>
</feature>
<evidence type="ECO:0008006" key="3">
    <source>
        <dbReference type="Google" id="ProtNLM"/>
    </source>
</evidence>
<accession>A0A9N7P0M0</accession>
<dbReference type="OrthoDB" id="1436019at2759"/>
<sequence>KSNQSTRSLHQSFNSAVLSISLKDVPSLDVWHHRLGNSSYDVILKAYRSCNLAYEMKRDVVCSSCALSKIHRLPFAISETACNKPLELVHSYLWRPAPM</sequence>
<gene>
    <name evidence="1" type="ORF">SHERM_07016</name>
</gene>
<feature type="non-terminal residue" evidence="1">
    <location>
        <position position="99"/>
    </location>
</feature>
<dbReference type="AlphaFoldDB" id="A0A9N7P0M0"/>
<evidence type="ECO:0000313" key="1">
    <source>
        <dbReference type="EMBL" id="CAA0840981.1"/>
    </source>
</evidence>
<evidence type="ECO:0000313" key="2">
    <source>
        <dbReference type="Proteomes" id="UP001153555"/>
    </source>
</evidence>
<protein>
    <recommendedName>
        <fullName evidence="3">GAG-pre-integrase domain-containing protein</fullName>
    </recommendedName>
</protein>
<name>A0A9N7P0M0_STRHE</name>
<dbReference type="EMBL" id="CACSLK010034050">
    <property type="protein sequence ID" value="CAA0840981.1"/>
    <property type="molecule type" value="Genomic_DNA"/>
</dbReference>
<organism evidence="1 2">
    <name type="scientific">Striga hermonthica</name>
    <name type="common">Purple witchweed</name>
    <name type="synonym">Buchnera hermonthica</name>
    <dbReference type="NCBI Taxonomy" id="68872"/>
    <lineage>
        <taxon>Eukaryota</taxon>
        <taxon>Viridiplantae</taxon>
        <taxon>Streptophyta</taxon>
        <taxon>Embryophyta</taxon>
        <taxon>Tracheophyta</taxon>
        <taxon>Spermatophyta</taxon>
        <taxon>Magnoliopsida</taxon>
        <taxon>eudicotyledons</taxon>
        <taxon>Gunneridae</taxon>
        <taxon>Pentapetalae</taxon>
        <taxon>asterids</taxon>
        <taxon>lamiids</taxon>
        <taxon>Lamiales</taxon>
        <taxon>Orobanchaceae</taxon>
        <taxon>Buchnereae</taxon>
        <taxon>Striga</taxon>
    </lineage>
</organism>
<keyword evidence="2" id="KW-1185">Reference proteome</keyword>
<proteinExistence type="predicted"/>
<dbReference type="Proteomes" id="UP001153555">
    <property type="component" value="Unassembled WGS sequence"/>
</dbReference>